<organism evidence="5 6">
    <name type="scientific">Rhodanobacter glycinis</name>
    <dbReference type="NCBI Taxonomy" id="582702"/>
    <lineage>
        <taxon>Bacteria</taxon>
        <taxon>Pseudomonadati</taxon>
        <taxon>Pseudomonadota</taxon>
        <taxon>Gammaproteobacteria</taxon>
        <taxon>Lysobacterales</taxon>
        <taxon>Rhodanobacteraceae</taxon>
        <taxon>Rhodanobacter</taxon>
    </lineage>
</organism>
<dbReference type="InterPro" id="IPR011006">
    <property type="entry name" value="CheY-like_superfamily"/>
</dbReference>
<dbReference type="Proteomes" id="UP000321807">
    <property type="component" value="Chromosome"/>
</dbReference>
<evidence type="ECO:0000256" key="2">
    <source>
        <dbReference type="PROSITE-ProRule" id="PRU00169"/>
    </source>
</evidence>
<evidence type="ECO:0000313" key="5">
    <source>
        <dbReference type="EMBL" id="QEE26166.1"/>
    </source>
</evidence>
<dbReference type="Pfam" id="PF04397">
    <property type="entry name" value="LytTR"/>
    <property type="match status" value="1"/>
</dbReference>
<evidence type="ECO:0000313" key="6">
    <source>
        <dbReference type="Proteomes" id="UP000321807"/>
    </source>
</evidence>
<dbReference type="Gene3D" id="2.40.50.1020">
    <property type="entry name" value="LytTr DNA-binding domain"/>
    <property type="match status" value="1"/>
</dbReference>
<keyword evidence="2" id="KW-0597">Phosphoprotein</keyword>
<dbReference type="SMART" id="SM00448">
    <property type="entry name" value="REC"/>
    <property type="match status" value="1"/>
</dbReference>
<dbReference type="KEGG" id="rgl:CS053_17865"/>
<dbReference type="AlphaFoldDB" id="A0A5B9E7V8"/>
<name>A0A5B9E7V8_9GAMM</name>
<dbReference type="InterPro" id="IPR007492">
    <property type="entry name" value="LytTR_DNA-bd_dom"/>
</dbReference>
<dbReference type="PROSITE" id="PS50930">
    <property type="entry name" value="HTH_LYTTR"/>
    <property type="match status" value="1"/>
</dbReference>
<dbReference type="PANTHER" id="PTHR37299:SF1">
    <property type="entry name" value="STAGE 0 SPORULATION PROTEIN A HOMOLOG"/>
    <property type="match status" value="1"/>
</dbReference>
<dbReference type="InterPro" id="IPR001789">
    <property type="entry name" value="Sig_transdc_resp-reg_receiver"/>
</dbReference>
<dbReference type="SMART" id="SM00850">
    <property type="entry name" value="LytTR"/>
    <property type="match status" value="1"/>
</dbReference>
<sequence length="262" mass="29248">MNTRVLVVDDEPLARRGIAARLARHSDMQVVGEVGNGEAALAAMVAEAPDLVFMDVQMPGLSGLEALRLLSPRERPLTIFLTAYDRYALHAFEVHALDYLLKPIDDERFAEALDRVRDMLATRRGRQQQSRIDTLLAAQADAPSFATRFAVRLGHRVVIVAANGIDWIEAMGDYAGLHSGGKLHLLREPLHRLAHRLDPTRFVRIHRSTIVQVDRIAEMQALSNRDSLLRLHDGTPLRASRTYVDALRATLDGRPIVPGHRD</sequence>
<proteinExistence type="predicted"/>
<accession>A0A5B9E7V8</accession>
<evidence type="ECO:0000256" key="1">
    <source>
        <dbReference type="ARBA" id="ARBA00023012"/>
    </source>
</evidence>
<protein>
    <submittedName>
        <fullName evidence="5">Response regulator transcription factor</fullName>
    </submittedName>
</protein>
<feature type="domain" description="HTH LytTR-type" evidence="4">
    <location>
        <begin position="149"/>
        <end position="253"/>
    </location>
</feature>
<evidence type="ECO:0000259" key="4">
    <source>
        <dbReference type="PROSITE" id="PS50930"/>
    </source>
</evidence>
<dbReference type="Gene3D" id="3.40.50.2300">
    <property type="match status" value="1"/>
</dbReference>
<dbReference type="InterPro" id="IPR046947">
    <property type="entry name" value="LytR-like"/>
</dbReference>
<feature type="domain" description="Response regulatory" evidence="3">
    <location>
        <begin position="4"/>
        <end position="117"/>
    </location>
</feature>
<dbReference type="Pfam" id="PF00072">
    <property type="entry name" value="Response_reg"/>
    <property type="match status" value="1"/>
</dbReference>
<feature type="modified residue" description="4-aspartylphosphate" evidence="2">
    <location>
        <position position="55"/>
    </location>
</feature>
<dbReference type="EMBL" id="CP042807">
    <property type="protein sequence ID" value="QEE26166.1"/>
    <property type="molecule type" value="Genomic_DNA"/>
</dbReference>
<dbReference type="GO" id="GO:0003677">
    <property type="term" value="F:DNA binding"/>
    <property type="evidence" value="ECO:0007669"/>
    <property type="project" value="InterPro"/>
</dbReference>
<dbReference type="GO" id="GO:0000156">
    <property type="term" value="F:phosphorelay response regulator activity"/>
    <property type="evidence" value="ECO:0007669"/>
    <property type="project" value="InterPro"/>
</dbReference>
<keyword evidence="1" id="KW-0902">Two-component regulatory system</keyword>
<gene>
    <name evidence="5" type="ORF">CS053_17865</name>
</gene>
<evidence type="ECO:0000259" key="3">
    <source>
        <dbReference type="PROSITE" id="PS50110"/>
    </source>
</evidence>
<dbReference type="PANTHER" id="PTHR37299">
    <property type="entry name" value="TRANSCRIPTIONAL REGULATOR-RELATED"/>
    <property type="match status" value="1"/>
</dbReference>
<reference evidence="5 6" key="1">
    <citation type="submission" date="2019-08" db="EMBL/GenBank/DDBJ databases">
        <title>Complete genome sequence of Rhodanobacter glycinis strain T01E-68 isolated from tomato root.</title>
        <authorList>
            <person name="Weon H.-Y."/>
            <person name="Lee S.A."/>
        </authorList>
    </citation>
    <scope>NUCLEOTIDE SEQUENCE [LARGE SCALE GENOMIC DNA]</scope>
    <source>
        <strain evidence="5 6">T01E-68</strain>
    </source>
</reference>
<dbReference type="SUPFAM" id="SSF52172">
    <property type="entry name" value="CheY-like"/>
    <property type="match status" value="1"/>
</dbReference>
<dbReference type="RefSeq" id="WP_147628420.1">
    <property type="nucleotide sequence ID" value="NZ_CP042807.1"/>
</dbReference>
<dbReference type="PROSITE" id="PS50110">
    <property type="entry name" value="RESPONSE_REGULATORY"/>
    <property type="match status" value="1"/>
</dbReference>